<accession>A0ABM7PEK4</accession>
<evidence type="ECO:0000256" key="7">
    <source>
        <dbReference type="RuleBase" id="RU361153"/>
    </source>
</evidence>
<evidence type="ECO:0000256" key="4">
    <source>
        <dbReference type="ARBA" id="ARBA00023277"/>
    </source>
</evidence>
<evidence type="ECO:0000256" key="1">
    <source>
        <dbReference type="ARBA" id="ARBA00005641"/>
    </source>
</evidence>
<dbReference type="SUPFAM" id="SSF51445">
    <property type="entry name" value="(Trans)glycosidases"/>
    <property type="match status" value="1"/>
</dbReference>
<keyword evidence="4" id="KW-0119">Carbohydrate metabolism</keyword>
<reference evidence="9 10" key="1">
    <citation type="submission" date="2021-02" db="EMBL/GenBank/DDBJ databases">
        <title>Complete genome of Desulfoluna sp. strain ASN36.</title>
        <authorList>
            <person name="Takahashi A."/>
            <person name="Kojima H."/>
            <person name="Fukui M."/>
        </authorList>
    </citation>
    <scope>NUCLEOTIDE SEQUENCE [LARGE SCALE GENOMIC DNA]</scope>
    <source>
        <strain evidence="9 10">ASN36</strain>
    </source>
</reference>
<evidence type="ECO:0000256" key="5">
    <source>
        <dbReference type="ARBA" id="ARBA00023295"/>
    </source>
</evidence>
<evidence type="ECO:0000313" key="9">
    <source>
        <dbReference type="EMBL" id="BCS95725.1"/>
    </source>
</evidence>
<keyword evidence="3" id="KW-0136">Cellulose degradation</keyword>
<evidence type="ECO:0000256" key="3">
    <source>
        <dbReference type="ARBA" id="ARBA00023001"/>
    </source>
</evidence>
<dbReference type="InterPro" id="IPR001547">
    <property type="entry name" value="Glyco_hydro_5"/>
</dbReference>
<evidence type="ECO:0000313" key="10">
    <source>
        <dbReference type="Proteomes" id="UP001320148"/>
    </source>
</evidence>
<dbReference type="InterPro" id="IPR017853">
    <property type="entry name" value="GH"/>
</dbReference>
<keyword evidence="6" id="KW-0624">Polysaccharide degradation</keyword>
<comment type="similarity">
    <text evidence="1 7">Belongs to the glycosyl hydrolase 5 (cellulase A) family.</text>
</comment>
<dbReference type="PANTHER" id="PTHR31297">
    <property type="entry name" value="GLUCAN ENDO-1,6-BETA-GLUCOSIDASE B"/>
    <property type="match status" value="1"/>
</dbReference>
<sequence>MAGTVDKFQLWDTPGYFKGFNAGYWSSHDDHEKTTQDILDLKATGANLVKINIYGGTVDWKPPYGEIKEARQWLHRMIEMAREAGLYYIIDVRAGPGRRDVSDEDQNTIWTSKAEQKKYAHMLVGYVRRYGDDPLFVGLNLMVEPNPLWKEVEDDTIESPQELKQALHERGMDIHGMFHFFITEIRKVHSKLPLIVQNIEYSDPQWWGLMEKYADPRIVYDVHSYVPVGYSHAERPYKRTYPGRYWCRALGEDALFNRELLEQVVFKEVTLFQKTHGIPILLGEFGMEFPQAGGEAYLSDHVDIAKKEGWHFCLWSYRSNDPESRRHINFDPEKWNESYWMEVKSWFQ</sequence>
<dbReference type="Gene3D" id="3.20.20.80">
    <property type="entry name" value="Glycosidases"/>
    <property type="match status" value="1"/>
</dbReference>
<keyword evidence="5 7" id="KW-0326">Glycosidase</keyword>
<name>A0ABM7PEK4_9BACT</name>
<dbReference type="InterPro" id="IPR050386">
    <property type="entry name" value="Glycosyl_hydrolase_5"/>
</dbReference>
<keyword evidence="2 7" id="KW-0378">Hydrolase</keyword>
<gene>
    <name evidence="9" type="ORF">DSLASN_13570</name>
</gene>
<evidence type="ECO:0000259" key="8">
    <source>
        <dbReference type="Pfam" id="PF00150"/>
    </source>
</evidence>
<protein>
    <recommendedName>
        <fullName evidence="8">Glycoside hydrolase family 5 domain-containing protein</fullName>
    </recommendedName>
</protein>
<organism evidence="9 10">
    <name type="scientific">Desulfoluna limicola</name>
    <dbReference type="NCBI Taxonomy" id="2810562"/>
    <lineage>
        <taxon>Bacteria</taxon>
        <taxon>Pseudomonadati</taxon>
        <taxon>Thermodesulfobacteriota</taxon>
        <taxon>Desulfobacteria</taxon>
        <taxon>Desulfobacterales</taxon>
        <taxon>Desulfolunaceae</taxon>
        <taxon>Desulfoluna</taxon>
    </lineage>
</organism>
<dbReference type="PANTHER" id="PTHR31297:SF41">
    <property type="entry name" value="ENDOGLUCANASE, PUTATIVE (AFU_ORTHOLOGUE AFUA_5G01830)-RELATED"/>
    <property type="match status" value="1"/>
</dbReference>
<feature type="domain" description="Glycoside hydrolase family 5" evidence="8">
    <location>
        <begin position="17"/>
        <end position="320"/>
    </location>
</feature>
<dbReference type="EMBL" id="AP024488">
    <property type="protein sequence ID" value="BCS95725.1"/>
    <property type="molecule type" value="Genomic_DNA"/>
</dbReference>
<dbReference type="Proteomes" id="UP001320148">
    <property type="component" value="Chromosome"/>
</dbReference>
<evidence type="ECO:0000256" key="2">
    <source>
        <dbReference type="ARBA" id="ARBA00022801"/>
    </source>
</evidence>
<dbReference type="Pfam" id="PF00150">
    <property type="entry name" value="Cellulase"/>
    <property type="match status" value="1"/>
</dbReference>
<evidence type="ECO:0000256" key="6">
    <source>
        <dbReference type="ARBA" id="ARBA00023326"/>
    </source>
</evidence>
<keyword evidence="10" id="KW-1185">Reference proteome</keyword>
<proteinExistence type="inferred from homology"/>